<evidence type="ECO:0000313" key="5">
    <source>
        <dbReference type="Proteomes" id="UP000009326"/>
    </source>
</evidence>
<keyword evidence="6" id="KW-1185">Reference proteome</keyword>
<dbReference type="OrthoDB" id="9801684at2"/>
<gene>
    <name evidence="3" type="ORF">BN52_07440</name>
    <name evidence="4" type="ORF">FC38_GL000942</name>
</gene>
<dbReference type="InterPro" id="IPR027417">
    <property type="entry name" value="P-loop_NTPase"/>
</dbReference>
<proteinExistence type="predicted"/>
<dbReference type="Pfam" id="PF13635">
    <property type="entry name" value="DUF4143"/>
    <property type="match status" value="1"/>
</dbReference>
<dbReference type="Pfam" id="PF13173">
    <property type="entry name" value="AAA_14"/>
    <property type="match status" value="1"/>
</dbReference>
<accession>I7KN26</accession>
<reference evidence="4 6" key="2">
    <citation type="journal article" date="2015" name="Genome Announc.">
        <title>Expanding the biotechnology potential of lactobacilli through comparative genomics of 213 strains and associated genera.</title>
        <authorList>
            <person name="Sun Z."/>
            <person name="Harris H.M."/>
            <person name="McCann A."/>
            <person name="Guo C."/>
            <person name="Argimon S."/>
            <person name="Zhang W."/>
            <person name="Yang X."/>
            <person name="Jeffery I.B."/>
            <person name="Cooney J.C."/>
            <person name="Kagawa T.F."/>
            <person name="Liu W."/>
            <person name="Song Y."/>
            <person name="Salvetti E."/>
            <person name="Wrobel A."/>
            <person name="Rasinkangas P."/>
            <person name="Parkhill J."/>
            <person name="Rea M.C."/>
            <person name="O'Sullivan O."/>
            <person name="Ritari J."/>
            <person name="Douillard F.P."/>
            <person name="Paul Ross R."/>
            <person name="Yang R."/>
            <person name="Briner A.E."/>
            <person name="Felis G.E."/>
            <person name="de Vos W.M."/>
            <person name="Barrangou R."/>
            <person name="Klaenhammer T.R."/>
            <person name="Caufield P.W."/>
            <person name="Cui Y."/>
            <person name="Zhang H."/>
            <person name="O'Toole P.W."/>
        </authorList>
    </citation>
    <scope>NUCLEOTIDE SEQUENCE [LARGE SCALE GENOMIC DNA]</scope>
    <source>
        <strain evidence="4 6">DSM 23908</strain>
    </source>
</reference>
<sequence>MIERKIYLKQVLPFIDQDIIKVITGMRRSGKSVFLQLIQNELKRRGIEENQFISLNLEDLANEPLTEYHQLHKYLLDRTKEINGTSYIFLDEIQKVPNWQKAINSLRVTTNCDIYLTGSNSQLLSGELATLIAGRYIEIKIYPFSFDEFLTAIDSPRTNLNSDFMNYVNIGGLPFLSRIYQDKIACQNYLTDIYNSVVLNDIVSRYSIRNVDLLQRIFGYLSSEIGHPITASKIQKYLKSENRMPSLDTILDYINYSTEAFLFQKVPRQELRGKKSLKLNEKFYIMDHGLRNIILGNNQRDIDQVLENIVYIELKRRGYNVEIGINKNQEIDFVATKGNEKKYYQVTYLLANESTITREFGAYNGVQDFYPKYVLSMDNFDFSRNGIIHQNIIDFLLETSK</sequence>
<dbReference type="SUPFAM" id="SSF52540">
    <property type="entry name" value="P-loop containing nucleoside triphosphate hydrolases"/>
    <property type="match status" value="1"/>
</dbReference>
<dbReference type="EMBL" id="AYZO01000028">
    <property type="protein sequence ID" value="KRN10648.1"/>
    <property type="molecule type" value="Genomic_DNA"/>
</dbReference>
<dbReference type="AlphaFoldDB" id="I7KN26"/>
<evidence type="ECO:0000313" key="4">
    <source>
        <dbReference type="EMBL" id="KRN10648.1"/>
    </source>
</evidence>
<name>I7KN26_9LACO</name>
<dbReference type="PANTHER" id="PTHR33295:SF20">
    <property type="entry name" value="ATPASE"/>
    <property type="match status" value="1"/>
</dbReference>
<dbReference type="Proteomes" id="UP000051521">
    <property type="component" value="Unassembled WGS sequence"/>
</dbReference>
<organism evidence="3 5">
    <name type="scientific">Lactobacillus gigeriorum DSM 23908 = CRBIP 24.85</name>
    <dbReference type="NCBI Taxonomy" id="1423751"/>
    <lineage>
        <taxon>Bacteria</taxon>
        <taxon>Bacillati</taxon>
        <taxon>Bacillota</taxon>
        <taxon>Bacilli</taxon>
        <taxon>Lactobacillales</taxon>
        <taxon>Lactobacillaceae</taxon>
        <taxon>Lactobacillus</taxon>
    </lineage>
</organism>
<dbReference type="InterPro" id="IPR041682">
    <property type="entry name" value="AAA_14"/>
</dbReference>
<reference evidence="3 5" key="1">
    <citation type="submission" date="2012-06" db="EMBL/GenBank/DDBJ databases">
        <title>Draft genome sequence of Lactobacillus gigeriorum CRBIP 24.85T, isolated from chicken crop.</title>
        <authorList>
            <person name="Cousin S."/>
            <person name="Ma L."/>
            <person name="Creno S."/>
            <person name="Clermont D."/>
            <person name="Loux V."/>
            <person name="Bizet C."/>
            <person name="Bouchier C."/>
        </authorList>
    </citation>
    <scope>NUCLEOTIDE SEQUENCE [LARGE SCALE GENOMIC DNA]</scope>
    <source>
        <strain evidence="5">CRBIP 24.85T</strain>
        <strain evidence="3">Type strain: CRBIP 24.85</strain>
    </source>
</reference>
<dbReference type="RefSeq" id="WP_008472359.1">
    <property type="nucleotide sequence ID" value="NZ_AYZO01000028.1"/>
</dbReference>
<evidence type="ECO:0000259" key="1">
    <source>
        <dbReference type="Pfam" id="PF13173"/>
    </source>
</evidence>
<evidence type="ECO:0000313" key="6">
    <source>
        <dbReference type="Proteomes" id="UP000051521"/>
    </source>
</evidence>
<dbReference type="PATRIC" id="fig|1423751.3.peg.977"/>
<evidence type="ECO:0000259" key="2">
    <source>
        <dbReference type="Pfam" id="PF13635"/>
    </source>
</evidence>
<protein>
    <submittedName>
        <fullName evidence="3">AAA+ superfamily ATPase</fullName>
    </submittedName>
</protein>
<dbReference type="PANTHER" id="PTHR33295">
    <property type="entry name" value="ATPASE"/>
    <property type="match status" value="1"/>
</dbReference>
<feature type="domain" description="AAA" evidence="1">
    <location>
        <begin position="20"/>
        <end position="150"/>
    </location>
</feature>
<dbReference type="InterPro" id="IPR025420">
    <property type="entry name" value="DUF4143"/>
</dbReference>
<comment type="caution">
    <text evidence="3">The sequence shown here is derived from an EMBL/GenBank/DDBJ whole genome shotgun (WGS) entry which is preliminary data.</text>
</comment>
<feature type="domain" description="DUF4143" evidence="2">
    <location>
        <begin position="201"/>
        <end position="341"/>
    </location>
</feature>
<evidence type="ECO:0000313" key="3">
    <source>
        <dbReference type="EMBL" id="CCI86424.1"/>
    </source>
</evidence>
<dbReference type="Proteomes" id="UP000009326">
    <property type="component" value="Unassembled WGS sequence"/>
</dbReference>
<dbReference type="EMBL" id="CAKC01000019">
    <property type="protein sequence ID" value="CCI86424.1"/>
    <property type="molecule type" value="Genomic_DNA"/>
</dbReference>
<dbReference type="STRING" id="1423751.FC38_GL000942"/>